<keyword evidence="1" id="KW-0472">Membrane</keyword>
<feature type="transmembrane region" description="Helical" evidence="1">
    <location>
        <begin position="69"/>
        <end position="91"/>
    </location>
</feature>
<evidence type="ECO:0000313" key="2">
    <source>
        <dbReference type="EMBL" id="CAB4789138.1"/>
    </source>
</evidence>
<organism evidence="2">
    <name type="scientific">freshwater metagenome</name>
    <dbReference type="NCBI Taxonomy" id="449393"/>
    <lineage>
        <taxon>unclassified sequences</taxon>
        <taxon>metagenomes</taxon>
        <taxon>ecological metagenomes</taxon>
    </lineage>
</organism>
<sequence length="261" mass="28693">MIRRKHTDRNAATDELSAWIRQHPETWENDVAPLDQQRLDDFTQTVLLRAQQLSGLDAKAVRHRRRRRWIVGVSLSMALVTAGGVGVAALFRGGQPSKPQLGVVCQDLLGEGRNMIVLPATDDPIGDCSALWREGRFTKPGDSDISIPELTACISANGEIIQVQPLSLGNCGELGLREADEQLDAQSKQLVAFADRITEEVNLTEPCLNAAAASTRSQRVVDDFQLEGWRVEIRPDSVSATCTKAAVIVEQRTVQIAQYNQ</sequence>
<dbReference type="EMBL" id="CAFBON010000001">
    <property type="protein sequence ID" value="CAB4972790.1"/>
    <property type="molecule type" value="Genomic_DNA"/>
</dbReference>
<protein>
    <submittedName>
        <fullName evidence="2">Unannotated protein</fullName>
    </submittedName>
</protein>
<reference evidence="2" key="1">
    <citation type="submission" date="2020-05" db="EMBL/GenBank/DDBJ databases">
        <authorList>
            <person name="Chiriac C."/>
            <person name="Salcher M."/>
            <person name="Ghai R."/>
            <person name="Kavagutti S V."/>
        </authorList>
    </citation>
    <scope>NUCLEOTIDE SEQUENCE</scope>
</reference>
<dbReference type="AlphaFoldDB" id="A0A6J6X1Z2"/>
<accession>A0A6J6X1Z2</accession>
<keyword evidence="1" id="KW-0812">Transmembrane</keyword>
<name>A0A6J6X1Z2_9ZZZZ</name>
<keyword evidence="1" id="KW-1133">Transmembrane helix</keyword>
<proteinExistence type="predicted"/>
<evidence type="ECO:0000256" key="1">
    <source>
        <dbReference type="SAM" id="Phobius"/>
    </source>
</evidence>
<evidence type="ECO:0000313" key="3">
    <source>
        <dbReference type="EMBL" id="CAB4972790.1"/>
    </source>
</evidence>
<dbReference type="EMBL" id="CAFAAJ010000003">
    <property type="protein sequence ID" value="CAB4789138.1"/>
    <property type="molecule type" value="Genomic_DNA"/>
</dbReference>
<gene>
    <name evidence="2" type="ORF">UFOPK3001_00084</name>
    <name evidence="3" type="ORF">UFOPK3954_00028</name>
</gene>